<feature type="transmembrane region" description="Helical" evidence="1">
    <location>
        <begin position="494"/>
        <end position="516"/>
    </location>
</feature>
<evidence type="ECO:0000256" key="1">
    <source>
        <dbReference type="SAM" id="Phobius"/>
    </source>
</evidence>
<dbReference type="Pfam" id="PF13927">
    <property type="entry name" value="Ig_3"/>
    <property type="match status" value="3"/>
</dbReference>
<dbReference type="PANTHER" id="PTHR46013:SF1">
    <property type="entry name" value="IG-LIKE DOMAIN-CONTAINING PROTEIN"/>
    <property type="match status" value="1"/>
</dbReference>
<protein>
    <recommendedName>
        <fullName evidence="3">Ig-like domain-containing protein</fullName>
    </recommendedName>
</protein>
<comment type="caution">
    <text evidence="4">The sequence shown here is derived from an EMBL/GenBank/DDBJ whole genome shotgun (WGS) entry which is preliminary data.</text>
</comment>
<dbReference type="InterPro" id="IPR007110">
    <property type="entry name" value="Ig-like_dom"/>
</dbReference>
<dbReference type="PANTHER" id="PTHR46013">
    <property type="entry name" value="VASCULAR CELL ADHESION MOLECULE 1"/>
    <property type="match status" value="1"/>
</dbReference>
<dbReference type="SMART" id="SM00409">
    <property type="entry name" value="IG"/>
    <property type="match status" value="4"/>
</dbReference>
<feature type="signal peptide" evidence="2">
    <location>
        <begin position="1"/>
        <end position="16"/>
    </location>
</feature>
<keyword evidence="1" id="KW-0812">Transmembrane</keyword>
<name>A0A9Q1IWF7_SYNKA</name>
<dbReference type="SMART" id="SM00408">
    <property type="entry name" value="IGc2"/>
    <property type="match status" value="4"/>
</dbReference>
<dbReference type="InterPro" id="IPR036179">
    <property type="entry name" value="Ig-like_dom_sf"/>
</dbReference>
<feature type="domain" description="Ig-like" evidence="3">
    <location>
        <begin position="312"/>
        <end position="396"/>
    </location>
</feature>
<dbReference type="Gene3D" id="2.60.40.10">
    <property type="entry name" value="Immunoglobulins"/>
    <property type="match status" value="5"/>
</dbReference>
<dbReference type="PROSITE" id="PS50835">
    <property type="entry name" value="IG_LIKE"/>
    <property type="match status" value="4"/>
</dbReference>
<evidence type="ECO:0000259" key="3">
    <source>
        <dbReference type="PROSITE" id="PS50835"/>
    </source>
</evidence>
<keyword evidence="1" id="KW-1133">Transmembrane helix</keyword>
<proteinExistence type="predicted"/>
<keyword evidence="2" id="KW-0732">Signal</keyword>
<gene>
    <name evidence="4" type="ORF">SKAU_G00204910</name>
</gene>
<reference evidence="4" key="1">
    <citation type="journal article" date="2023" name="Science">
        <title>Genome structures resolve the early diversification of teleost fishes.</title>
        <authorList>
            <person name="Parey E."/>
            <person name="Louis A."/>
            <person name="Montfort J."/>
            <person name="Bouchez O."/>
            <person name="Roques C."/>
            <person name="Iampietro C."/>
            <person name="Lluch J."/>
            <person name="Castinel A."/>
            <person name="Donnadieu C."/>
            <person name="Desvignes T."/>
            <person name="Floi Bucao C."/>
            <person name="Jouanno E."/>
            <person name="Wen M."/>
            <person name="Mejri S."/>
            <person name="Dirks R."/>
            <person name="Jansen H."/>
            <person name="Henkel C."/>
            <person name="Chen W.J."/>
            <person name="Zahm M."/>
            <person name="Cabau C."/>
            <person name="Klopp C."/>
            <person name="Thompson A.W."/>
            <person name="Robinson-Rechavi M."/>
            <person name="Braasch I."/>
            <person name="Lecointre G."/>
            <person name="Bobe J."/>
            <person name="Postlethwait J.H."/>
            <person name="Berthelot C."/>
            <person name="Roest Crollius H."/>
            <person name="Guiguen Y."/>
        </authorList>
    </citation>
    <scope>NUCLEOTIDE SEQUENCE</scope>
    <source>
        <strain evidence="4">WJC10195</strain>
    </source>
</reference>
<dbReference type="EMBL" id="JAINUF010000006">
    <property type="protein sequence ID" value="KAJ8357697.1"/>
    <property type="molecule type" value="Genomic_DNA"/>
</dbReference>
<accession>A0A9Q1IWF7</accession>
<keyword evidence="1" id="KW-0472">Membrane</keyword>
<feature type="domain" description="Ig-like" evidence="3">
    <location>
        <begin position="225"/>
        <end position="307"/>
    </location>
</feature>
<dbReference type="CDD" id="cd00096">
    <property type="entry name" value="Ig"/>
    <property type="match status" value="3"/>
</dbReference>
<evidence type="ECO:0000313" key="4">
    <source>
        <dbReference type="EMBL" id="KAJ8357697.1"/>
    </source>
</evidence>
<dbReference type="SUPFAM" id="SSF48726">
    <property type="entry name" value="Immunoglobulin"/>
    <property type="match status" value="5"/>
</dbReference>
<evidence type="ECO:0000256" key="2">
    <source>
        <dbReference type="SAM" id="SignalP"/>
    </source>
</evidence>
<dbReference type="InterPro" id="IPR013783">
    <property type="entry name" value="Ig-like_fold"/>
</dbReference>
<dbReference type="InterPro" id="IPR003599">
    <property type="entry name" value="Ig_sub"/>
</dbReference>
<feature type="domain" description="Ig-like" evidence="3">
    <location>
        <begin position="399"/>
        <end position="481"/>
    </location>
</feature>
<sequence>MALRMLWIFVFPAAFSSDFYLEPRKSTSQVGDRLVLKCGARNCQKAEFTWRRLGDQPLMHTSETKPSPTESQLVIDGVTVEHKPNILCIAVCGDRKVQKTTVINVYSFPADPVLSGNDRLRHGEKSDITCVVRDVYPVERLKIEWVQGETVLSETSGDQLSVKDEIETQSFVYSYIPHFGDGEKSVTCRATLDLPGIPNNQKTRQTTVNLTVQLLFPWSRPAVPPQNTTVTVSPSRQVQEGQNVTISCRTVSFPPAHFVLTKDGSDKELVSQDGTFRLPQVTPHDAGLYQLNISNWLGSHTELLTLSVMAPPRNTTVTVSPSRQVQEGQNVTISCRTVSFPPAHFVLTKDGSDKELVSQDGTFRLPQVTPHDAGLYQLNVSNRLGSHTELLTLSVTAPPRNTTVTVFPSRQVQEGQNITISCRTVSFPPAHFVLTKDGSDKELVSQDGTFQLPQVTPHDAGLYQLNISNRLGSHTELLTLSVMEQYRAPEDTPILPTLIVPAIGAGAMVTTAAVLMRYLKRSNGRRVYELAKGV</sequence>
<dbReference type="Proteomes" id="UP001152622">
    <property type="component" value="Chromosome 6"/>
</dbReference>
<feature type="chain" id="PRO_5040461528" description="Ig-like domain-containing protein" evidence="2">
    <location>
        <begin position="17"/>
        <end position="534"/>
    </location>
</feature>
<evidence type="ECO:0000313" key="5">
    <source>
        <dbReference type="Proteomes" id="UP001152622"/>
    </source>
</evidence>
<organism evidence="4 5">
    <name type="scientific">Synaphobranchus kaupii</name>
    <name type="common">Kaup's arrowtooth eel</name>
    <dbReference type="NCBI Taxonomy" id="118154"/>
    <lineage>
        <taxon>Eukaryota</taxon>
        <taxon>Metazoa</taxon>
        <taxon>Chordata</taxon>
        <taxon>Craniata</taxon>
        <taxon>Vertebrata</taxon>
        <taxon>Euteleostomi</taxon>
        <taxon>Actinopterygii</taxon>
        <taxon>Neopterygii</taxon>
        <taxon>Teleostei</taxon>
        <taxon>Anguilliformes</taxon>
        <taxon>Synaphobranchidae</taxon>
        <taxon>Synaphobranchus</taxon>
    </lineage>
</organism>
<dbReference type="AlphaFoldDB" id="A0A9Q1IWF7"/>
<dbReference type="InterPro" id="IPR003598">
    <property type="entry name" value="Ig_sub2"/>
</dbReference>
<dbReference type="OrthoDB" id="10045578at2759"/>
<feature type="domain" description="Ig-like" evidence="3">
    <location>
        <begin position="12"/>
        <end position="104"/>
    </location>
</feature>
<keyword evidence="5" id="KW-1185">Reference proteome</keyword>